<dbReference type="RefSeq" id="WP_276109602.1">
    <property type="nucleotide sequence ID" value="NZ_JARJBB010000007.1"/>
</dbReference>
<dbReference type="InterPro" id="IPR047721">
    <property type="entry name" value="DrmB"/>
</dbReference>
<dbReference type="Pfam" id="PF09369">
    <property type="entry name" value="MZB"/>
    <property type="match status" value="1"/>
</dbReference>
<evidence type="ECO:0000259" key="1">
    <source>
        <dbReference type="Pfam" id="PF09369"/>
    </source>
</evidence>
<evidence type="ECO:0000313" key="2">
    <source>
        <dbReference type="EMBL" id="MDF3300044.1"/>
    </source>
</evidence>
<organism evidence="2 3">
    <name type="scientific">Streptomyces tropicalis</name>
    <dbReference type="NCBI Taxonomy" id="3034234"/>
    <lineage>
        <taxon>Bacteria</taxon>
        <taxon>Bacillati</taxon>
        <taxon>Actinomycetota</taxon>
        <taxon>Actinomycetes</taxon>
        <taxon>Kitasatosporales</taxon>
        <taxon>Streptomycetaceae</taxon>
        <taxon>Streptomyces</taxon>
    </lineage>
</organism>
<protein>
    <submittedName>
        <fullName evidence="2">DUF1998 domain-containing protein</fullName>
    </submittedName>
</protein>
<sequence length="620" mass="68050">MTPPPPPRRRRGTGAAVVRPRKLGGVRRSQMVTTYGVGAMIAVDNESFIVAGLDSWDISQAPEVLERRLTRLLKVRSFRQPPAPDPDRATDGVHVRRFPNMYSCPKCATLQPFYKFNSPPRTARCGMCEEDLVPSRFVLACNNGHISDFPYWRWVHRGSGHTGGLCGGTLSLGTNGSTASLRSVVVSCSCGVPDVSMEGAFRSRVLKDLGIRCEGGRPWLKEVPPEGCDQAPRAMQRGSSAVWHPLVASALSIPPWGEGLHKLVEKHKLLGASEDTIRWFAKNHAALLKSVNATAEDIIHLVQAIEDDDVAADQDDTPTPKARSALRQEEYIRLVRGNPERYTAEWQPFVCEKPLGSPAVLQPLGLRDTMLVKRLREVRALASFMRGDLPSEADPAHRMAPLTLSDDIDWLPAVEVIGEGVFLRLDENRLRSWETDETVIARARRIRDNHLTLLRRRTGASKTAGGEQQDAEEIDSPVSPRYLLLHTLAHILINEWSLDGGYPTSALRERLYCDDNMAGLLLYTATSDSAGSLGGIVAQGEPDRLAHTLKAALARTAWCSNDPLCMESEATGVDNVNLAACHACVLLPETSCETNNSLLDRAMLVGTPTGTVPGYFHDLM</sequence>
<dbReference type="InterPro" id="IPR018973">
    <property type="entry name" value="MZB"/>
</dbReference>
<proteinExistence type="predicted"/>
<dbReference type="EMBL" id="JARJBB010000007">
    <property type="protein sequence ID" value="MDF3300044.1"/>
    <property type="molecule type" value="Genomic_DNA"/>
</dbReference>
<dbReference type="NCBIfam" id="NF038324">
    <property type="entry name" value="DrmB_fam"/>
    <property type="match status" value="1"/>
</dbReference>
<reference evidence="2 3" key="1">
    <citation type="submission" date="2023-03" db="EMBL/GenBank/DDBJ databases">
        <title>Draft genome sequence of Streptomyces sp. K1PA1 isolated from peat swamp forest in Thailand.</title>
        <authorList>
            <person name="Klaysubun C."/>
            <person name="Duangmal K."/>
        </authorList>
    </citation>
    <scope>NUCLEOTIDE SEQUENCE [LARGE SCALE GENOMIC DNA]</scope>
    <source>
        <strain evidence="2 3">K1PA1</strain>
    </source>
</reference>
<evidence type="ECO:0000313" key="3">
    <source>
        <dbReference type="Proteomes" id="UP001221150"/>
    </source>
</evidence>
<name>A0ABT6A5X5_9ACTN</name>
<dbReference type="Proteomes" id="UP001221150">
    <property type="component" value="Unassembled WGS sequence"/>
</dbReference>
<gene>
    <name evidence="2" type="ORF">P3H78_15680</name>
</gene>
<keyword evidence="3" id="KW-1185">Reference proteome</keyword>
<accession>A0ABT6A5X5</accession>
<comment type="caution">
    <text evidence="2">The sequence shown here is derived from an EMBL/GenBank/DDBJ whole genome shotgun (WGS) entry which is preliminary data.</text>
</comment>
<feature type="domain" description="MrfA-like Zn-binding" evidence="1">
    <location>
        <begin position="488"/>
        <end position="585"/>
    </location>
</feature>